<gene>
    <name evidence="8" type="ORF">B5G26_08275</name>
</gene>
<dbReference type="AlphaFoldDB" id="A0A1Y3U956"/>
<evidence type="ECO:0000313" key="8">
    <source>
        <dbReference type="EMBL" id="OUN42939.1"/>
    </source>
</evidence>
<feature type="domain" description="NfeD integral membrane" evidence="7">
    <location>
        <begin position="26"/>
        <end position="91"/>
    </location>
</feature>
<organism evidence="8 9">
    <name type="scientific">Anaerotignum lactatifermentans</name>
    <dbReference type="NCBI Taxonomy" id="160404"/>
    <lineage>
        <taxon>Bacteria</taxon>
        <taxon>Bacillati</taxon>
        <taxon>Bacillota</taxon>
        <taxon>Clostridia</taxon>
        <taxon>Lachnospirales</taxon>
        <taxon>Anaerotignaceae</taxon>
        <taxon>Anaerotignum</taxon>
    </lineage>
</organism>
<dbReference type="EMBL" id="NFHM01000010">
    <property type="protein sequence ID" value="OUN42939.1"/>
    <property type="molecule type" value="Genomic_DNA"/>
</dbReference>
<evidence type="ECO:0000256" key="1">
    <source>
        <dbReference type="ARBA" id="ARBA00004141"/>
    </source>
</evidence>
<dbReference type="Proteomes" id="UP000195455">
    <property type="component" value="Unassembled WGS sequence"/>
</dbReference>
<reference evidence="9" key="1">
    <citation type="submission" date="2017-04" db="EMBL/GenBank/DDBJ databases">
        <title>Function of individual gut microbiota members based on whole genome sequencing of pure cultures obtained from chicken caecum.</title>
        <authorList>
            <person name="Medvecky M."/>
            <person name="Cejkova D."/>
            <person name="Polansky O."/>
            <person name="Karasova D."/>
            <person name="Kubasova T."/>
            <person name="Cizek A."/>
            <person name="Rychlik I."/>
        </authorList>
    </citation>
    <scope>NUCLEOTIDE SEQUENCE [LARGE SCALE GENOMIC DNA]</scope>
    <source>
        <strain evidence="9">An75</strain>
    </source>
</reference>
<feature type="transmembrane region" description="Helical" evidence="5">
    <location>
        <begin position="47"/>
        <end position="65"/>
    </location>
</feature>
<evidence type="ECO:0000313" key="9">
    <source>
        <dbReference type="Proteomes" id="UP000195455"/>
    </source>
</evidence>
<keyword evidence="4 5" id="KW-0472">Membrane</keyword>
<accession>A0A1Y3U956</accession>
<dbReference type="GO" id="GO:0005886">
    <property type="term" value="C:plasma membrane"/>
    <property type="evidence" value="ECO:0007669"/>
    <property type="project" value="TreeGrafter"/>
</dbReference>
<evidence type="ECO:0000256" key="4">
    <source>
        <dbReference type="ARBA" id="ARBA00023136"/>
    </source>
</evidence>
<feature type="transmembrane region" description="Helical" evidence="5">
    <location>
        <begin position="23"/>
        <end position="40"/>
    </location>
</feature>
<evidence type="ECO:0000256" key="5">
    <source>
        <dbReference type="SAM" id="Phobius"/>
    </source>
</evidence>
<keyword evidence="3 5" id="KW-1133">Transmembrane helix</keyword>
<feature type="transmembrane region" description="Helical" evidence="5">
    <location>
        <begin position="71"/>
        <end position="92"/>
    </location>
</feature>
<evidence type="ECO:0000259" key="6">
    <source>
        <dbReference type="Pfam" id="PF01957"/>
    </source>
</evidence>
<dbReference type="Gene3D" id="2.40.50.140">
    <property type="entry name" value="Nucleic acid-binding proteins"/>
    <property type="match status" value="1"/>
</dbReference>
<comment type="caution">
    <text evidence="8">The sequence shown here is derived from an EMBL/GenBank/DDBJ whole genome shotgun (WGS) entry which is preliminary data.</text>
</comment>
<dbReference type="PANTHER" id="PTHR33507">
    <property type="entry name" value="INNER MEMBRANE PROTEIN YBBJ"/>
    <property type="match status" value="1"/>
</dbReference>
<dbReference type="InterPro" id="IPR002810">
    <property type="entry name" value="NfeD-like_C"/>
</dbReference>
<dbReference type="PANTHER" id="PTHR33507:SF3">
    <property type="entry name" value="INNER MEMBRANE PROTEIN YBBJ"/>
    <property type="match status" value="1"/>
</dbReference>
<dbReference type="Pfam" id="PF24961">
    <property type="entry name" value="NfeD_membrane"/>
    <property type="match status" value="1"/>
</dbReference>
<proteinExistence type="predicted"/>
<dbReference type="InterPro" id="IPR056739">
    <property type="entry name" value="NfeD_membrane"/>
</dbReference>
<evidence type="ECO:0000256" key="2">
    <source>
        <dbReference type="ARBA" id="ARBA00022692"/>
    </source>
</evidence>
<comment type="subcellular location">
    <subcellularLocation>
        <location evidence="1">Membrane</location>
        <topology evidence="1">Multi-pass membrane protein</topology>
    </subcellularLocation>
</comment>
<name>A0A1Y3U956_9FIRM</name>
<sequence>MEKSGCTFFMGMDMLLERKVERMLPWIILLCIVGLALVFAEMLIPGFGVFGILGSVCLLGTAFLVAKVYGITAFLITVVLLVIAFALMIVLAKKSGFYNKVVLRDKQEAQDFDESTLQGLLGAEGVTQTTLRPFGVADFQGKMVDVCSNGDFIDRGKRVRVTHIQGKTVTVAEC</sequence>
<evidence type="ECO:0000256" key="3">
    <source>
        <dbReference type="ARBA" id="ARBA00022989"/>
    </source>
</evidence>
<dbReference type="RefSeq" id="WP_087989314.1">
    <property type="nucleotide sequence ID" value="NZ_DBFNDT010000163.1"/>
</dbReference>
<dbReference type="InterPro" id="IPR012340">
    <property type="entry name" value="NA-bd_OB-fold"/>
</dbReference>
<dbReference type="Pfam" id="PF01957">
    <property type="entry name" value="NfeD"/>
    <property type="match status" value="1"/>
</dbReference>
<keyword evidence="2 5" id="KW-0812">Transmembrane</keyword>
<evidence type="ECO:0000259" key="7">
    <source>
        <dbReference type="Pfam" id="PF24961"/>
    </source>
</evidence>
<protein>
    <submittedName>
        <fullName evidence="8">Uncharacterized protein</fullName>
    </submittedName>
</protein>
<dbReference type="InterPro" id="IPR052165">
    <property type="entry name" value="Membrane_assoc_protease"/>
</dbReference>
<feature type="domain" description="NfeD-like C-terminal" evidence="6">
    <location>
        <begin position="118"/>
        <end position="172"/>
    </location>
</feature>